<keyword evidence="3" id="KW-1185">Reference proteome</keyword>
<feature type="compositionally biased region" description="Polar residues" evidence="1">
    <location>
        <begin position="1"/>
        <end position="11"/>
    </location>
</feature>
<dbReference type="Proteomes" id="UP000297245">
    <property type="component" value="Unassembled WGS sequence"/>
</dbReference>
<protein>
    <submittedName>
        <fullName evidence="2">Uncharacterized protein</fullName>
    </submittedName>
</protein>
<accession>A0A4S8MBP8</accession>
<dbReference type="OrthoDB" id="3365698at2759"/>
<proteinExistence type="predicted"/>
<name>A0A4S8MBP8_DENBC</name>
<dbReference type="SUPFAM" id="SSF52047">
    <property type="entry name" value="RNI-like"/>
    <property type="match status" value="1"/>
</dbReference>
<dbReference type="Gene3D" id="1.20.1280.50">
    <property type="match status" value="1"/>
</dbReference>
<feature type="region of interest" description="Disordered" evidence="1">
    <location>
        <begin position="1"/>
        <end position="34"/>
    </location>
</feature>
<dbReference type="PANTHER" id="PTHR38926">
    <property type="entry name" value="F-BOX DOMAIN CONTAINING PROTEIN, EXPRESSED"/>
    <property type="match status" value="1"/>
</dbReference>
<dbReference type="AlphaFoldDB" id="A0A4S8MBP8"/>
<sequence length="511" mass="57607">MRCKTCSSEMSLPQHPLGSKEYIPKSPREGVLSSSNIPDIRKNILDAQNILKVYDKEIRRLMSMAGHLRERIEETSFLLSPIRRLPDEILAEIFENSMPCGTVFSCPKRPPPSFLTVCVRWRTVALSTPRIWQSITLDFGGVPRIHPHQNLEVLDHHLSKLSKSSPLNVNIHCTRLKSSCTEIFSAHVDSLAEQSYRWVSLSLTSSWSLTERLDTIGNFPSLRVLHLSNSVPSSTISLILKRSPVLTHLSISSLPEEAGPFVALSNVTHLELLVSQDPTVFNVLDKCPKLITVLFNLQHCCDNFDEQVAALSSHPRHIPSIKHIKIRVPRTSDGETDYYLLPSLLSSLHLPSLVSVTLNSSLGTKPFVRQEIFRAFGDFSKKSCAPTSLTLDRLRISDEETVSLLQLIPALTKLTIHERTSNISDADRQLIISRRFLQCLNSYDLEHVAQTTLTARRPLLPKLKHLSLTVLGETFLEEGYQDLAKLFVSAMSSRWIPVHDWKQDYGVECLC</sequence>
<reference evidence="2 3" key="1">
    <citation type="journal article" date="2019" name="Nat. Ecol. Evol.">
        <title>Megaphylogeny resolves global patterns of mushroom evolution.</title>
        <authorList>
            <person name="Varga T."/>
            <person name="Krizsan K."/>
            <person name="Foldi C."/>
            <person name="Dima B."/>
            <person name="Sanchez-Garcia M."/>
            <person name="Sanchez-Ramirez S."/>
            <person name="Szollosi G.J."/>
            <person name="Szarkandi J.G."/>
            <person name="Papp V."/>
            <person name="Albert L."/>
            <person name="Andreopoulos W."/>
            <person name="Angelini C."/>
            <person name="Antonin V."/>
            <person name="Barry K.W."/>
            <person name="Bougher N.L."/>
            <person name="Buchanan P."/>
            <person name="Buyck B."/>
            <person name="Bense V."/>
            <person name="Catcheside P."/>
            <person name="Chovatia M."/>
            <person name="Cooper J."/>
            <person name="Damon W."/>
            <person name="Desjardin D."/>
            <person name="Finy P."/>
            <person name="Geml J."/>
            <person name="Haridas S."/>
            <person name="Hughes K."/>
            <person name="Justo A."/>
            <person name="Karasinski D."/>
            <person name="Kautmanova I."/>
            <person name="Kiss B."/>
            <person name="Kocsube S."/>
            <person name="Kotiranta H."/>
            <person name="LaButti K.M."/>
            <person name="Lechner B.E."/>
            <person name="Liimatainen K."/>
            <person name="Lipzen A."/>
            <person name="Lukacs Z."/>
            <person name="Mihaltcheva S."/>
            <person name="Morgado L.N."/>
            <person name="Niskanen T."/>
            <person name="Noordeloos M.E."/>
            <person name="Ohm R.A."/>
            <person name="Ortiz-Santana B."/>
            <person name="Ovrebo C."/>
            <person name="Racz N."/>
            <person name="Riley R."/>
            <person name="Savchenko A."/>
            <person name="Shiryaev A."/>
            <person name="Soop K."/>
            <person name="Spirin V."/>
            <person name="Szebenyi C."/>
            <person name="Tomsovsky M."/>
            <person name="Tulloss R.E."/>
            <person name="Uehling J."/>
            <person name="Grigoriev I.V."/>
            <person name="Vagvolgyi C."/>
            <person name="Papp T."/>
            <person name="Martin F.M."/>
            <person name="Miettinen O."/>
            <person name="Hibbett D.S."/>
            <person name="Nagy L.G."/>
        </authorList>
    </citation>
    <scope>NUCLEOTIDE SEQUENCE [LARGE SCALE GENOMIC DNA]</scope>
    <source>
        <strain evidence="2 3">CBS 962.96</strain>
    </source>
</reference>
<dbReference type="PANTHER" id="PTHR38926:SF5">
    <property type="entry name" value="F-BOX AND LEUCINE-RICH REPEAT PROTEIN 6"/>
    <property type="match status" value="1"/>
</dbReference>
<organism evidence="2 3">
    <name type="scientific">Dendrothele bispora (strain CBS 962.96)</name>
    <dbReference type="NCBI Taxonomy" id="1314807"/>
    <lineage>
        <taxon>Eukaryota</taxon>
        <taxon>Fungi</taxon>
        <taxon>Dikarya</taxon>
        <taxon>Basidiomycota</taxon>
        <taxon>Agaricomycotina</taxon>
        <taxon>Agaricomycetes</taxon>
        <taxon>Agaricomycetidae</taxon>
        <taxon>Agaricales</taxon>
        <taxon>Agaricales incertae sedis</taxon>
        <taxon>Dendrothele</taxon>
    </lineage>
</organism>
<evidence type="ECO:0000313" key="2">
    <source>
        <dbReference type="EMBL" id="THU99849.1"/>
    </source>
</evidence>
<evidence type="ECO:0000313" key="3">
    <source>
        <dbReference type="Proteomes" id="UP000297245"/>
    </source>
</evidence>
<gene>
    <name evidence="2" type="ORF">K435DRAFT_855340</name>
</gene>
<dbReference type="EMBL" id="ML179113">
    <property type="protein sequence ID" value="THU99849.1"/>
    <property type="molecule type" value="Genomic_DNA"/>
</dbReference>
<dbReference type="InterPro" id="IPR032675">
    <property type="entry name" value="LRR_dom_sf"/>
</dbReference>
<dbReference type="Gene3D" id="3.80.10.10">
    <property type="entry name" value="Ribonuclease Inhibitor"/>
    <property type="match status" value="1"/>
</dbReference>
<evidence type="ECO:0000256" key="1">
    <source>
        <dbReference type="SAM" id="MobiDB-lite"/>
    </source>
</evidence>